<dbReference type="AlphaFoldDB" id="I3SVJ9"/>
<evidence type="ECO:0000313" key="1">
    <source>
        <dbReference type="EMBL" id="AFK44291.1"/>
    </source>
</evidence>
<dbReference type="EMBL" id="BT144497">
    <property type="protein sequence ID" value="AFK44291.1"/>
    <property type="molecule type" value="mRNA"/>
</dbReference>
<reference evidence="1" key="1">
    <citation type="submission" date="2012-05" db="EMBL/GenBank/DDBJ databases">
        <authorList>
            <person name="Krishnakumar V."/>
            <person name="Cheung F."/>
            <person name="Xiao Y."/>
            <person name="Chan A."/>
            <person name="Moskal W.A."/>
            <person name="Town C.D."/>
        </authorList>
    </citation>
    <scope>NUCLEOTIDE SEQUENCE</scope>
</reference>
<protein>
    <submittedName>
        <fullName evidence="1">Uncharacterized protein</fullName>
    </submittedName>
</protein>
<accession>I3SVJ9</accession>
<sequence>MQLLKTYNCHCQGPKKLNNQIPPKLFYHQRGRDV</sequence>
<name>I3SVJ9_LOTJA</name>
<organism evidence="1">
    <name type="scientific">Lotus japonicus</name>
    <name type="common">Lotus corniculatus var. japonicus</name>
    <dbReference type="NCBI Taxonomy" id="34305"/>
    <lineage>
        <taxon>Eukaryota</taxon>
        <taxon>Viridiplantae</taxon>
        <taxon>Streptophyta</taxon>
        <taxon>Embryophyta</taxon>
        <taxon>Tracheophyta</taxon>
        <taxon>Spermatophyta</taxon>
        <taxon>Magnoliopsida</taxon>
        <taxon>eudicotyledons</taxon>
        <taxon>Gunneridae</taxon>
        <taxon>Pentapetalae</taxon>
        <taxon>rosids</taxon>
        <taxon>fabids</taxon>
        <taxon>Fabales</taxon>
        <taxon>Fabaceae</taxon>
        <taxon>Papilionoideae</taxon>
        <taxon>50 kb inversion clade</taxon>
        <taxon>NPAAA clade</taxon>
        <taxon>Hologalegina</taxon>
        <taxon>robinioid clade</taxon>
        <taxon>Loteae</taxon>
        <taxon>Lotus</taxon>
    </lineage>
</organism>
<proteinExistence type="evidence at transcript level"/>